<dbReference type="InterPro" id="IPR001254">
    <property type="entry name" value="Trypsin_dom"/>
</dbReference>
<dbReference type="Pfam" id="PF00089">
    <property type="entry name" value="Trypsin"/>
    <property type="match status" value="1"/>
</dbReference>
<accession>A0A8H4A374</accession>
<evidence type="ECO:0000259" key="1">
    <source>
        <dbReference type="Pfam" id="PF00089"/>
    </source>
</evidence>
<dbReference type="AlphaFoldDB" id="A0A8H4A374"/>
<dbReference type="GO" id="GO:0004252">
    <property type="term" value="F:serine-type endopeptidase activity"/>
    <property type="evidence" value="ECO:0007669"/>
    <property type="project" value="InterPro"/>
</dbReference>
<dbReference type="OrthoDB" id="3762657at2759"/>
<dbReference type="InterPro" id="IPR009003">
    <property type="entry name" value="Peptidase_S1_PA"/>
</dbReference>
<proteinExistence type="predicted"/>
<protein>
    <recommendedName>
        <fullName evidence="1">Peptidase S1 domain-containing protein</fullName>
    </recommendedName>
</protein>
<evidence type="ECO:0000313" key="3">
    <source>
        <dbReference type="Proteomes" id="UP000439903"/>
    </source>
</evidence>
<name>A0A8H4A374_GIGMA</name>
<dbReference type="Gene3D" id="2.40.10.10">
    <property type="entry name" value="Trypsin-like serine proteases"/>
    <property type="match status" value="1"/>
</dbReference>
<feature type="domain" description="Peptidase S1" evidence="1">
    <location>
        <begin position="9"/>
        <end position="126"/>
    </location>
</feature>
<dbReference type="Proteomes" id="UP000439903">
    <property type="component" value="Unassembled WGS sequence"/>
</dbReference>
<sequence length="153" mass="16942">MVESDNIDKYDFGLINITGSQALQSMTTLIRNTDSINYPQLIIKGGIRITSYGAHVCKSGWRSHVTCGYIRGFNTISTKGDDIISKHLIFYGKDTYQIACSGDSGGPVFSYLQNLKTVGLSGIHSGHHYDFFEFVPLDIILNKGELELVKNSQ</sequence>
<comment type="caution">
    <text evidence="2">The sequence shown here is derived from an EMBL/GenBank/DDBJ whole genome shotgun (WGS) entry which is preliminary data.</text>
</comment>
<dbReference type="SUPFAM" id="SSF50494">
    <property type="entry name" value="Trypsin-like serine proteases"/>
    <property type="match status" value="1"/>
</dbReference>
<evidence type="ECO:0000313" key="2">
    <source>
        <dbReference type="EMBL" id="KAF0415455.1"/>
    </source>
</evidence>
<reference evidence="2 3" key="1">
    <citation type="journal article" date="2019" name="Environ. Microbiol.">
        <title>At the nexus of three kingdoms: the genome of the mycorrhizal fungus Gigaspora margarita provides insights into plant, endobacterial and fungal interactions.</title>
        <authorList>
            <person name="Venice F."/>
            <person name="Ghignone S."/>
            <person name="Salvioli di Fossalunga A."/>
            <person name="Amselem J."/>
            <person name="Novero M."/>
            <person name="Xianan X."/>
            <person name="Sedzielewska Toro K."/>
            <person name="Morin E."/>
            <person name="Lipzen A."/>
            <person name="Grigoriev I.V."/>
            <person name="Henrissat B."/>
            <person name="Martin F.M."/>
            <person name="Bonfante P."/>
        </authorList>
    </citation>
    <scope>NUCLEOTIDE SEQUENCE [LARGE SCALE GENOMIC DNA]</scope>
    <source>
        <strain evidence="2 3">BEG34</strain>
    </source>
</reference>
<gene>
    <name evidence="2" type="ORF">F8M41_007633</name>
</gene>
<dbReference type="EMBL" id="WTPW01001776">
    <property type="protein sequence ID" value="KAF0415455.1"/>
    <property type="molecule type" value="Genomic_DNA"/>
</dbReference>
<dbReference type="InterPro" id="IPR043504">
    <property type="entry name" value="Peptidase_S1_PA_chymotrypsin"/>
</dbReference>
<keyword evidence="3" id="KW-1185">Reference proteome</keyword>
<dbReference type="GO" id="GO:0006508">
    <property type="term" value="P:proteolysis"/>
    <property type="evidence" value="ECO:0007669"/>
    <property type="project" value="InterPro"/>
</dbReference>
<organism evidence="2 3">
    <name type="scientific">Gigaspora margarita</name>
    <dbReference type="NCBI Taxonomy" id="4874"/>
    <lineage>
        <taxon>Eukaryota</taxon>
        <taxon>Fungi</taxon>
        <taxon>Fungi incertae sedis</taxon>
        <taxon>Mucoromycota</taxon>
        <taxon>Glomeromycotina</taxon>
        <taxon>Glomeromycetes</taxon>
        <taxon>Diversisporales</taxon>
        <taxon>Gigasporaceae</taxon>
        <taxon>Gigaspora</taxon>
    </lineage>
</organism>